<dbReference type="AlphaFoldDB" id="A7S0V4"/>
<dbReference type="PhylomeDB" id="A7S0V4"/>
<gene>
    <name evidence="11" type="ORF">NEMVEDRAFT_v1g232545</name>
</gene>
<keyword evidence="6 8" id="KW-1015">Disulfide bond</keyword>
<proteinExistence type="predicted"/>
<dbReference type="PRINTS" id="PR01705">
    <property type="entry name" value="TSP1REPEAT"/>
</dbReference>
<dbReference type="InterPro" id="IPR001506">
    <property type="entry name" value="Peptidase_M12A"/>
</dbReference>
<dbReference type="Gene3D" id="3.40.390.10">
    <property type="entry name" value="Collagenase (Catalytic Domain)"/>
    <property type="match status" value="1"/>
</dbReference>
<dbReference type="InterPro" id="IPR006026">
    <property type="entry name" value="Peptidase_Metallo"/>
</dbReference>
<dbReference type="FunFam" id="3.40.390.10:FF:000077">
    <property type="entry name" value="Metalloendopeptidase"/>
    <property type="match status" value="1"/>
</dbReference>
<reference evidence="11 12" key="1">
    <citation type="journal article" date="2007" name="Science">
        <title>Sea anemone genome reveals ancestral eumetazoan gene repertoire and genomic organization.</title>
        <authorList>
            <person name="Putnam N.H."/>
            <person name="Srivastava M."/>
            <person name="Hellsten U."/>
            <person name="Dirks B."/>
            <person name="Chapman J."/>
            <person name="Salamov A."/>
            <person name="Terry A."/>
            <person name="Shapiro H."/>
            <person name="Lindquist E."/>
            <person name="Kapitonov V.V."/>
            <person name="Jurka J."/>
            <person name="Genikhovich G."/>
            <person name="Grigoriev I.V."/>
            <person name="Lucas S.M."/>
            <person name="Steele R.E."/>
            <person name="Finnerty J.R."/>
            <person name="Technau U."/>
            <person name="Martindale M.Q."/>
            <person name="Rokhsar D.S."/>
        </authorList>
    </citation>
    <scope>NUCLEOTIDE SEQUENCE [LARGE SCALE GENOMIC DNA]</scope>
    <source>
        <strain evidence="12">CH2 X CH6</strain>
    </source>
</reference>
<dbReference type="SUPFAM" id="SSF82895">
    <property type="entry name" value="TSP-1 type 1 repeat"/>
    <property type="match status" value="1"/>
</dbReference>
<evidence type="ECO:0000256" key="7">
    <source>
        <dbReference type="ARBA" id="ARBA00023180"/>
    </source>
</evidence>
<feature type="domain" description="Peptidase M12A" evidence="10">
    <location>
        <begin position="49"/>
        <end position="246"/>
    </location>
</feature>
<keyword evidence="1 8" id="KW-0645">Protease</keyword>
<dbReference type="Gene3D" id="2.20.100.10">
    <property type="entry name" value="Thrombospondin type-1 (TSP1) repeat"/>
    <property type="match status" value="1"/>
</dbReference>
<dbReference type="InterPro" id="IPR024079">
    <property type="entry name" value="MetalloPept_cat_dom_sf"/>
</dbReference>
<dbReference type="SUPFAM" id="SSF55486">
    <property type="entry name" value="Metalloproteases ('zincins'), catalytic domain"/>
    <property type="match status" value="1"/>
</dbReference>
<dbReference type="Proteomes" id="UP000001593">
    <property type="component" value="Unassembled WGS sequence"/>
</dbReference>
<keyword evidence="3 8" id="KW-0378">Hydrolase</keyword>
<name>A7S0V4_NEMVE</name>
<dbReference type="FunFam" id="2.20.100.10:FF:000001">
    <property type="entry name" value="semaphorin-5A isoform X1"/>
    <property type="match status" value="1"/>
</dbReference>
<dbReference type="PROSITE" id="PS51864">
    <property type="entry name" value="ASTACIN"/>
    <property type="match status" value="1"/>
</dbReference>
<feature type="disulfide bond" evidence="8">
    <location>
        <begin position="112"/>
        <end position="134"/>
    </location>
</feature>
<dbReference type="GO" id="GO:0006508">
    <property type="term" value="P:proteolysis"/>
    <property type="evidence" value="ECO:0007669"/>
    <property type="project" value="UniProtKB-KW"/>
</dbReference>
<dbReference type="InterPro" id="IPR036383">
    <property type="entry name" value="TSP1_rpt_sf"/>
</dbReference>
<feature type="binding site" evidence="8">
    <location>
        <position position="152"/>
    </location>
    <ligand>
        <name>Zn(2+)</name>
        <dbReference type="ChEBI" id="CHEBI:29105"/>
        <note>catalytic</note>
    </ligand>
</feature>
<dbReference type="EC" id="3.4.24.-" evidence="9"/>
<dbReference type="eggNOG" id="KOG3714">
    <property type="taxonomic scope" value="Eukaryota"/>
</dbReference>
<evidence type="ECO:0000259" key="10">
    <source>
        <dbReference type="PROSITE" id="PS51864"/>
    </source>
</evidence>
<dbReference type="MEROPS" id="M12.A41"/>
<keyword evidence="7" id="KW-0325">Glycoprotein</keyword>
<dbReference type="eggNOG" id="KOG4475">
    <property type="taxonomic scope" value="Eukaryota"/>
</dbReference>
<sequence length="330" mass="37644">MGEVDNHNHALFEGDVSLNAEDEKIVDRSETGDAGNAEVEVQGIVEKRKAVRRRRYVWQSRIVPVQMTSAVAPMRNYILQAMAEIQQNSCVRFRDRQPEDRYFIRFVRKFGCWSPVGRQVGTTGGQELSLGPGCEDPGIILHELMHALGFWHEQARTDRDQFINVLWENVLPGQQKNFNRWNGRKLDFVGQAYDFTSVMHYGNTAFSKNGKPTMISIKDPNLQFGATRSTLSDTDKIQLNALYDCEVPVPGHWGRWAAWGKCSRTCGRGYRLRSRVCDNPTPQYGGKLCQGSIAEVEECSVKTSCTKKKSLLWDVAGKKKKRRRWRILAK</sequence>
<dbReference type="GO" id="GO:0008270">
    <property type="term" value="F:zinc ion binding"/>
    <property type="evidence" value="ECO:0007669"/>
    <property type="project" value="UniProtKB-UniRule"/>
</dbReference>
<comment type="caution">
    <text evidence="8">Lacks conserved residue(s) required for the propagation of feature annotation.</text>
</comment>
<feature type="binding site" evidence="8">
    <location>
        <position position="142"/>
    </location>
    <ligand>
        <name>Zn(2+)</name>
        <dbReference type="ChEBI" id="CHEBI:29105"/>
        <note>catalytic</note>
    </ligand>
</feature>
<dbReference type="CDD" id="cd04280">
    <property type="entry name" value="ZnMc_astacin_like"/>
    <property type="match status" value="1"/>
</dbReference>
<evidence type="ECO:0000256" key="3">
    <source>
        <dbReference type="ARBA" id="ARBA00022801"/>
    </source>
</evidence>
<evidence type="ECO:0000256" key="8">
    <source>
        <dbReference type="PROSITE-ProRule" id="PRU01211"/>
    </source>
</evidence>
<evidence type="ECO:0000256" key="5">
    <source>
        <dbReference type="ARBA" id="ARBA00023049"/>
    </source>
</evidence>
<evidence type="ECO:0000313" key="11">
    <source>
        <dbReference type="EMBL" id="EDO42645.1"/>
    </source>
</evidence>
<dbReference type="InterPro" id="IPR034035">
    <property type="entry name" value="Astacin-like_dom"/>
</dbReference>
<dbReference type="InParanoid" id="A7S0V4"/>
<evidence type="ECO:0000256" key="4">
    <source>
        <dbReference type="ARBA" id="ARBA00022833"/>
    </source>
</evidence>
<evidence type="ECO:0000256" key="1">
    <source>
        <dbReference type="ARBA" id="ARBA00022670"/>
    </source>
</evidence>
<dbReference type="PROSITE" id="PS50092">
    <property type="entry name" value="TSP1"/>
    <property type="match status" value="1"/>
</dbReference>
<dbReference type="Pfam" id="PF00090">
    <property type="entry name" value="TSP_1"/>
    <property type="match status" value="1"/>
</dbReference>
<dbReference type="GO" id="GO:0005615">
    <property type="term" value="C:extracellular space"/>
    <property type="evidence" value="ECO:0000318"/>
    <property type="project" value="GO_Central"/>
</dbReference>
<dbReference type="PANTHER" id="PTHR10127">
    <property type="entry name" value="DISCOIDIN, CUB, EGF, LAMININ , AND ZINC METALLOPROTEASE DOMAIN CONTAINING"/>
    <property type="match status" value="1"/>
</dbReference>
<evidence type="ECO:0000313" key="12">
    <source>
        <dbReference type="Proteomes" id="UP000001593"/>
    </source>
</evidence>
<dbReference type="HOGENOM" id="CLU_017286_0_3_1"/>
<dbReference type="InterPro" id="IPR000884">
    <property type="entry name" value="TSP1_rpt"/>
</dbReference>
<dbReference type="PANTHER" id="PTHR10127:SF780">
    <property type="entry name" value="METALLOENDOPEPTIDASE"/>
    <property type="match status" value="1"/>
</dbReference>
<keyword evidence="4 8" id="KW-0862">Zinc</keyword>
<evidence type="ECO:0000256" key="9">
    <source>
        <dbReference type="RuleBase" id="RU361183"/>
    </source>
</evidence>
<keyword evidence="2 8" id="KW-0479">Metal-binding</keyword>
<keyword evidence="5 8" id="KW-0482">Metalloprotease</keyword>
<feature type="disulfide bond" evidence="8">
    <location>
        <begin position="90"/>
        <end position="245"/>
    </location>
</feature>
<evidence type="ECO:0000256" key="6">
    <source>
        <dbReference type="ARBA" id="ARBA00023157"/>
    </source>
</evidence>
<evidence type="ECO:0000256" key="2">
    <source>
        <dbReference type="ARBA" id="ARBA00022723"/>
    </source>
</evidence>
<protein>
    <recommendedName>
        <fullName evidence="9">Metalloendopeptidase</fullName>
        <ecNumber evidence="9">3.4.24.-</ecNumber>
    </recommendedName>
</protein>
<accession>A7S0V4</accession>
<keyword evidence="12" id="KW-1185">Reference proteome</keyword>
<dbReference type="SMART" id="SM00235">
    <property type="entry name" value="ZnMc"/>
    <property type="match status" value="1"/>
</dbReference>
<dbReference type="OMA" id="WGRWAAW"/>
<dbReference type="EMBL" id="DS469562">
    <property type="protein sequence ID" value="EDO42645.1"/>
    <property type="molecule type" value="Genomic_DNA"/>
</dbReference>
<comment type="cofactor">
    <cofactor evidence="8 9">
        <name>Zn(2+)</name>
        <dbReference type="ChEBI" id="CHEBI:29105"/>
    </cofactor>
    <text evidence="8 9">Binds 1 zinc ion per subunit.</text>
</comment>
<dbReference type="GO" id="GO:0004222">
    <property type="term" value="F:metalloendopeptidase activity"/>
    <property type="evidence" value="ECO:0000318"/>
    <property type="project" value="GO_Central"/>
</dbReference>
<organism evidence="11 12">
    <name type="scientific">Nematostella vectensis</name>
    <name type="common">Starlet sea anemone</name>
    <dbReference type="NCBI Taxonomy" id="45351"/>
    <lineage>
        <taxon>Eukaryota</taxon>
        <taxon>Metazoa</taxon>
        <taxon>Cnidaria</taxon>
        <taxon>Anthozoa</taxon>
        <taxon>Hexacorallia</taxon>
        <taxon>Actiniaria</taxon>
        <taxon>Edwardsiidae</taxon>
        <taxon>Nematostella</taxon>
    </lineage>
</organism>
<dbReference type="Pfam" id="PF01400">
    <property type="entry name" value="Astacin"/>
    <property type="match status" value="1"/>
</dbReference>
<dbReference type="SMART" id="SM00209">
    <property type="entry name" value="TSP1"/>
    <property type="match status" value="1"/>
</dbReference>
<feature type="active site" evidence="8">
    <location>
        <position position="143"/>
    </location>
</feature>
<feature type="binding site" evidence="8">
    <location>
        <position position="146"/>
    </location>
    <ligand>
        <name>Zn(2+)</name>
        <dbReference type="ChEBI" id="CHEBI:29105"/>
        <note>catalytic</note>
    </ligand>
</feature>
<dbReference type="PRINTS" id="PR00480">
    <property type="entry name" value="ASTACIN"/>
</dbReference>